<accession>A0A5K7YU90</accession>
<dbReference type="KEGG" id="dalk:DSCA_45510"/>
<gene>
    <name evidence="4" type="ORF">DSCA_45510</name>
</gene>
<dbReference type="RefSeq" id="WP_155318558.1">
    <property type="nucleotide sequence ID" value="NZ_AP021874.1"/>
</dbReference>
<dbReference type="GO" id="GO:0015948">
    <property type="term" value="P:methanogenesis"/>
    <property type="evidence" value="ECO:0007669"/>
    <property type="project" value="InterPro"/>
</dbReference>
<name>A0A5K7YU90_9BACT</name>
<evidence type="ECO:0000256" key="1">
    <source>
        <dbReference type="ARBA" id="ARBA00007137"/>
    </source>
</evidence>
<sequence length="478" mass="52583">MNDPSNAFTPRLTFLSETDKQKIYHAALQVLEHTGMTVQHDDAVRRLKAAGCRQDASGLVTIPAALVENAVASAPANIPMFNRDGDHVMDLGGRRAYFGTGSDLMYHVDGKSLERTRTRLEHISRAARVCDALTNIDFIMSFAHPHEIDAQRAYLESFAAMAANSVKPIVNTADRRDDLSAMWEISKIIRGGESQLREKPYWVQYAEPISPLKHPFKSLDKLIFCAETGMPVIYSPAPIAGSTAPMTVAGHVVQGLAECFLGMVVHQLTAPGAPFLMGMGAAVLDMATSQCSYNAPEYLMAYMTMVEMSHYFDIPNWGYAGTSDSQIPDGQATFEAGLLTYMSAAAGSNLNHDVGYLDFGLTGSLEMVVIMDEVIDQIRRIQKGVEIDEDHLAVEVISQGGRQGQFLTQPHTLKHLRTTQWRPNLLCRHGYEQWSAEGRTSLVDRAHDRLNRILGSHTASPIDAKMAGAIDRLVDGFK</sequence>
<dbReference type="Pfam" id="PF06253">
    <property type="entry name" value="MTTB"/>
    <property type="match status" value="1"/>
</dbReference>
<dbReference type="InterPro" id="IPR038601">
    <property type="entry name" value="MttB-like_sf"/>
</dbReference>
<evidence type="ECO:0000313" key="5">
    <source>
        <dbReference type="Proteomes" id="UP000427906"/>
    </source>
</evidence>
<comment type="similarity">
    <text evidence="1">Belongs to the trimethylamine methyltransferase family.</text>
</comment>
<dbReference type="Gene3D" id="3.20.20.480">
    <property type="entry name" value="Trimethylamine methyltransferase-like"/>
    <property type="match status" value="1"/>
</dbReference>
<dbReference type="AlphaFoldDB" id="A0A5K7YU90"/>
<dbReference type="GO" id="GO:0008168">
    <property type="term" value="F:methyltransferase activity"/>
    <property type="evidence" value="ECO:0007669"/>
    <property type="project" value="UniProtKB-KW"/>
</dbReference>
<evidence type="ECO:0008006" key="6">
    <source>
        <dbReference type="Google" id="ProtNLM"/>
    </source>
</evidence>
<keyword evidence="2" id="KW-0489">Methyltransferase</keyword>
<dbReference type="Proteomes" id="UP000427906">
    <property type="component" value="Chromosome"/>
</dbReference>
<keyword evidence="3" id="KW-0808">Transferase</keyword>
<organism evidence="4 5">
    <name type="scientific">Desulfosarcina alkanivorans</name>
    <dbReference type="NCBI Taxonomy" id="571177"/>
    <lineage>
        <taxon>Bacteria</taxon>
        <taxon>Pseudomonadati</taxon>
        <taxon>Thermodesulfobacteriota</taxon>
        <taxon>Desulfobacteria</taxon>
        <taxon>Desulfobacterales</taxon>
        <taxon>Desulfosarcinaceae</taxon>
        <taxon>Desulfosarcina</taxon>
    </lineage>
</organism>
<reference evidence="4 5" key="1">
    <citation type="submission" date="2019-11" db="EMBL/GenBank/DDBJ databases">
        <title>Comparative genomics of hydrocarbon-degrading Desulfosarcina strains.</title>
        <authorList>
            <person name="Watanabe M."/>
            <person name="Kojima H."/>
            <person name="Fukui M."/>
        </authorList>
    </citation>
    <scope>NUCLEOTIDE SEQUENCE [LARGE SCALE GENOMIC DNA]</scope>
    <source>
        <strain evidence="4 5">PL12</strain>
    </source>
</reference>
<evidence type="ECO:0000256" key="3">
    <source>
        <dbReference type="ARBA" id="ARBA00022679"/>
    </source>
</evidence>
<dbReference type="EMBL" id="AP021874">
    <property type="protein sequence ID" value="BBO70621.1"/>
    <property type="molecule type" value="Genomic_DNA"/>
</dbReference>
<evidence type="ECO:0000256" key="2">
    <source>
        <dbReference type="ARBA" id="ARBA00022603"/>
    </source>
</evidence>
<protein>
    <recommendedName>
        <fullName evidence="6">Trimethylamine methyltransferase</fullName>
    </recommendedName>
</protein>
<keyword evidence="5" id="KW-1185">Reference proteome</keyword>
<evidence type="ECO:0000313" key="4">
    <source>
        <dbReference type="EMBL" id="BBO70621.1"/>
    </source>
</evidence>
<dbReference type="GO" id="GO:0032259">
    <property type="term" value="P:methylation"/>
    <property type="evidence" value="ECO:0007669"/>
    <property type="project" value="UniProtKB-KW"/>
</dbReference>
<proteinExistence type="inferred from homology"/>
<dbReference type="InterPro" id="IPR010426">
    <property type="entry name" value="MTTB_MeTrfase"/>
</dbReference>
<dbReference type="OrthoDB" id="9815793at2"/>